<sequence length="67" mass="7099">MADIKINDIEPAGAELFADSEDLLNELNDDELSNILGGLEAARGFALSSLLSIACHCNHDVQAVSEV</sequence>
<gene>
    <name evidence="1" type="ORF">FNW02_27740</name>
</gene>
<evidence type="ECO:0000313" key="2">
    <source>
        <dbReference type="Proteomes" id="UP001165986"/>
    </source>
</evidence>
<dbReference type="AlphaFoldDB" id="A0AA40VUA6"/>
<keyword evidence="2" id="KW-1185">Reference proteome</keyword>
<evidence type="ECO:0000313" key="1">
    <source>
        <dbReference type="EMBL" id="MBD6619516.1"/>
    </source>
</evidence>
<dbReference type="InterPro" id="IPR010133">
    <property type="entry name" value="Bacteriocin_signal_seq"/>
</dbReference>
<dbReference type="Proteomes" id="UP001165986">
    <property type="component" value="Unassembled WGS sequence"/>
</dbReference>
<dbReference type="EMBL" id="VJXY01000042">
    <property type="protein sequence ID" value="MBD6619516.1"/>
    <property type="molecule type" value="Genomic_DNA"/>
</dbReference>
<reference evidence="1" key="1">
    <citation type="submission" date="2019-07" db="EMBL/GenBank/DDBJ databases">
        <title>Toxilogical consequences of a new and cryptic species of cyanobacteria (Komarekiella delphini-convector) recovered from the epidermis of a bottlenose dolphin and 1500 ft. in the air.</title>
        <authorList>
            <person name="Brown A.O."/>
            <person name="Dvorak P."/>
            <person name="Villanueva C.D."/>
            <person name="Foss A.J."/>
            <person name="Garvey A.D."/>
            <person name="Gibson Q.A."/>
            <person name="Johansen J.R."/>
            <person name="Casamatta D.A."/>
        </authorList>
    </citation>
    <scope>NUCLEOTIDE SEQUENCE</scope>
    <source>
        <strain evidence="1">SJRDD-AB1</strain>
    </source>
</reference>
<proteinExistence type="predicted"/>
<dbReference type="RefSeq" id="WP_191760709.1">
    <property type="nucleotide sequence ID" value="NZ_VJXY01000042.1"/>
</dbReference>
<accession>A0AA40VUA6</accession>
<protein>
    <submittedName>
        <fullName evidence="1">Bacteriocin</fullName>
    </submittedName>
</protein>
<dbReference type="NCBIfam" id="TIGR01847">
    <property type="entry name" value="bacteriocin_sig"/>
    <property type="match status" value="1"/>
</dbReference>
<name>A0AA40VUA6_9NOST</name>
<comment type="caution">
    <text evidence="1">The sequence shown here is derived from an EMBL/GenBank/DDBJ whole genome shotgun (WGS) entry which is preliminary data.</text>
</comment>
<organism evidence="1 2">
    <name type="scientific">Komarekiella delphini-convector SJRDD-AB1</name>
    <dbReference type="NCBI Taxonomy" id="2593771"/>
    <lineage>
        <taxon>Bacteria</taxon>
        <taxon>Bacillati</taxon>
        <taxon>Cyanobacteriota</taxon>
        <taxon>Cyanophyceae</taxon>
        <taxon>Nostocales</taxon>
        <taxon>Nostocaceae</taxon>
        <taxon>Komarekiella</taxon>
        <taxon>Komarekiella delphini-convector</taxon>
    </lineage>
</organism>